<evidence type="ECO:0000313" key="2">
    <source>
        <dbReference type="EMBL" id="SHM76551.1"/>
    </source>
</evidence>
<proteinExistence type="predicted"/>
<evidence type="ECO:0000313" key="1">
    <source>
        <dbReference type="EMBL" id="SEH45425.1"/>
    </source>
</evidence>
<dbReference type="EMBL" id="FRCT01000013">
    <property type="protein sequence ID" value="SHM76551.1"/>
    <property type="molecule type" value="Genomic_DNA"/>
</dbReference>
<dbReference type="Proteomes" id="UP000183190">
    <property type="component" value="Unassembled WGS sequence"/>
</dbReference>
<evidence type="ECO:0000313" key="3">
    <source>
        <dbReference type="Proteomes" id="UP000183190"/>
    </source>
</evidence>
<dbReference type="Proteomes" id="UP000184394">
    <property type="component" value="Unassembled WGS sequence"/>
</dbReference>
<reference evidence="1 3" key="1">
    <citation type="submission" date="2016-10" db="EMBL/GenBank/DDBJ databases">
        <authorList>
            <person name="de Groot N.N."/>
        </authorList>
    </citation>
    <scope>NUCLEOTIDE SEQUENCE [LARGE SCALE GENOMIC DNA]</scope>
    <source>
        <strain evidence="1 3">YAD2003</strain>
    </source>
</reference>
<evidence type="ECO:0000313" key="4">
    <source>
        <dbReference type="Proteomes" id="UP000184394"/>
    </source>
</evidence>
<accession>A0A1M7LED4</accession>
<sequence>MKIKIFSTNYMPEQEKYQRFAAFENELNQFISTVKVIDMKFCSSSGLCHDAQTHVNEYIDEHSVLVMYEDLPKA</sequence>
<protein>
    <submittedName>
        <fullName evidence="2">Uncharacterized protein</fullName>
    </submittedName>
</protein>
<dbReference type="AlphaFoldDB" id="A0A1M7LED4"/>
<organism evidence="2 4">
    <name type="scientific">Ruminococcus flavefaciens</name>
    <dbReference type="NCBI Taxonomy" id="1265"/>
    <lineage>
        <taxon>Bacteria</taxon>
        <taxon>Bacillati</taxon>
        <taxon>Bacillota</taxon>
        <taxon>Clostridia</taxon>
        <taxon>Eubacteriales</taxon>
        <taxon>Oscillospiraceae</taxon>
        <taxon>Ruminococcus</taxon>
    </lineage>
</organism>
<dbReference type="EMBL" id="FNWV01000002">
    <property type="protein sequence ID" value="SEH45425.1"/>
    <property type="molecule type" value="Genomic_DNA"/>
</dbReference>
<dbReference type="OrthoDB" id="1822798at2"/>
<dbReference type="RefSeq" id="WP_072951881.1">
    <property type="nucleotide sequence ID" value="NZ_FNWV01000002.1"/>
</dbReference>
<reference evidence="2 4" key="2">
    <citation type="submission" date="2016-11" db="EMBL/GenBank/DDBJ databases">
        <authorList>
            <person name="Jaros S."/>
            <person name="Januszkiewicz K."/>
            <person name="Wedrychowicz H."/>
        </authorList>
    </citation>
    <scope>NUCLEOTIDE SEQUENCE [LARGE SCALE GENOMIC DNA]</scope>
    <source>
        <strain evidence="2 4">Y1</strain>
    </source>
</reference>
<gene>
    <name evidence="1" type="ORF">SAMN02910265_00725</name>
    <name evidence="2" type="ORF">SAMN04487860_11326</name>
</gene>
<name>A0A1M7LED4_RUMFL</name>